<dbReference type="RefSeq" id="WP_006671321.1">
    <property type="nucleotide sequence ID" value="NZ_AOMA01000012.1"/>
</dbReference>
<evidence type="ECO:0000313" key="3">
    <source>
        <dbReference type="Proteomes" id="UP000011607"/>
    </source>
</evidence>
<name>M0MJW9_9EURY</name>
<evidence type="ECO:0000313" key="2">
    <source>
        <dbReference type="EMBL" id="EMA45961.1"/>
    </source>
</evidence>
<feature type="domain" description="DUF7979" evidence="1">
    <location>
        <begin position="4"/>
        <end position="67"/>
    </location>
</feature>
<organism evidence="2 3">
    <name type="scientific">Halobiforma nitratireducens JCM 10879</name>
    <dbReference type="NCBI Taxonomy" id="1227454"/>
    <lineage>
        <taxon>Archaea</taxon>
        <taxon>Methanobacteriati</taxon>
        <taxon>Methanobacteriota</taxon>
        <taxon>Stenosarchaea group</taxon>
        <taxon>Halobacteria</taxon>
        <taxon>Halobacteriales</taxon>
        <taxon>Natrialbaceae</taxon>
        <taxon>Halobiforma</taxon>
    </lineage>
</organism>
<dbReference type="OrthoDB" id="296997at2157"/>
<dbReference type="Pfam" id="PF25934">
    <property type="entry name" value="DUF7979"/>
    <property type="match status" value="1"/>
</dbReference>
<evidence type="ECO:0000259" key="1">
    <source>
        <dbReference type="Pfam" id="PF25934"/>
    </source>
</evidence>
<proteinExistence type="predicted"/>
<gene>
    <name evidence="2" type="ORF">C446_01743</name>
</gene>
<reference evidence="2 3" key="1">
    <citation type="journal article" date="2014" name="PLoS Genet.">
        <title>Phylogenetically driven sequencing of extremely halophilic archaea reveals strategies for static and dynamic osmo-response.</title>
        <authorList>
            <person name="Becker E.A."/>
            <person name="Seitzer P.M."/>
            <person name="Tritt A."/>
            <person name="Larsen D."/>
            <person name="Krusor M."/>
            <person name="Yao A.I."/>
            <person name="Wu D."/>
            <person name="Madern D."/>
            <person name="Eisen J.A."/>
            <person name="Darling A.E."/>
            <person name="Facciotti M.T."/>
        </authorList>
    </citation>
    <scope>NUCLEOTIDE SEQUENCE [LARGE SCALE GENOMIC DNA]</scope>
    <source>
        <strain evidence="2 3">JCM 10879</strain>
    </source>
</reference>
<dbReference type="AlphaFoldDB" id="M0MJW9"/>
<dbReference type="EMBL" id="AOMA01000012">
    <property type="protein sequence ID" value="EMA45961.1"/>
    <property type="molecule type" value="Genomic_DNA"/>
</dbReference>
<sequence>MGVDISLERVDEVPAESRVCHYDELGESAKERFPALTDSHGADVDGSVVDGFRGCDHVKFTDYYEVTVQ</sequence>
<dbReference type="eggNOG" id="arCOG09283">
    <property type="taxonomic scope" value="Archaea"/>
</dbReference>
<dbReference type="STRING" id="1227454.C446_01743"/>
<protein>
    <recommendedName>
        <fullName evidence="1">DUF7979 domain-containing protein</fullName>
    </recommendedName>
</protein>
<accession>M0MJW9</accession>
<dbReference type="Proteomes" id="UP000011607">
    <property type="component" value="Unassembled WGS sequence"/>
</dbReference>
<comment type="caution">
    <text evidence="2">The sequence shown here is derived from an EMBL/GenBank/DDBJ whole genome shotgun (WGS) entry which is preliminary data.</text>
</comment>
<dbReference type="InterPro" id="IPR058285">
    <property type="entry name" value="DUF7979"/>
</dbReference>
<keyword evidence="3" id="KW-1185">Reference proteome</keyword>